<dbReference type="GO" id="GO:0046872">
    <property type="term" value="F:metal ion binding"/>
    <property type="evidence" value="ECO:0007669"/>
    <property type="project" value="UniProtKB-KW"/>
</dbReference>
<feature type="binding site" evidence="12">
    <location>
        <position position="180"/>
    </location>
    <ligand>
        <name>ATP</name>
        <dbReference type="ChEBI" id="CHEBI:30616"/>
    </ligand>
</feature>
<feature type="binding site" evidence="12">
    <location>
        <begin position="15"/>
        <end position="17"/>
    </location>
    <ligand>
        <name>substrate</name>
    </ligand>
</feature>
<evidence type="ECO:0000313" key="14">
    <source>
        <dbReference type="EMBL" id="ANO52400.1"/>
    </source>
</evidence>
<comment type="subcellular location">
    <subcellularLocation>
        <location evidence="12">Cytoplasm</location>
    </subcellularLocation>
</comment>
<comment type="subunit">
    <text evidence="12">Homodimer.</text>
</comment>
<dbReference type="Gene3D" id="3.40.1190.20">
    <property type="match status" value="1"/>
</dbReference>
<comment type="caution">
    <text evidence="12">Lacks conserved residue(s) required for the propagation of feature annotation.</text>
</comment>
<dbReference type="InterPro" id="IPR011611">
    <property type="entry name" value="PfkB_dom"/>
</dbReference>
<keyword evidence="6 12" id="KW-0547">Nucleotide-binding</keyword>
<evidence type="ECO:0000256" key="9">
    <source>
        <dbReference type="ARBA" id="ARBA00022842"/>
    </source>
</evidence>
<evidence type="ECO:0000256" key="11">
    <source>
        <dbReference type="ARBA" id="ARBA00023277"/>
    </source>
</evidence>
<dbReference type="InterPro" id="IPR011877">
    <property type="entry name" value="Ribokinase"/>
</dbReference>
<keyword evidence="5 12" id="KW-0479">Metal-binding</keyword>
<dbReference type="PROSITE" id="PS00584">
    <property type="entry name" value="PFKB_KINASES_2"/>
    <property type="match status" value="1"/>
</dbReference>
<evidence type="ECO:0000256" key="7">
    <source>
        <dbReference type="ARBA" id="ARBA00022777"/>
    </source>
</evidence>
<feature type="active site" description="Proton acceptor" evidence="12">
    <location>
        <position position="234"/>
    </location>
</feature>
<dbReference type="KEGG" id="woc:BA177_15470"/>
<keyword evidence="15" id="KW-1185">Reference proteome</keyword>
<comment type="cofactor">
    <cofactor evidence="12">
        <name>Mg(2+)</name>
        <dbReference type="ChEBI" id="CHEBI:18420"/>
    </cofactor>
    <text evidence="12">Requires a divalent cation, most likely magnesium in vivo, as an electrophilic catalyst to aid phosphoryl group transfer. It is the chelate of the metal and the nucleotide that is the actual substrate.</text>
</comment>
<keyword evidence="7 12" id="KW-0418">Kinase</keyword>
<feature type="domain" description="Carbohydrate kinase PfkB" evidence="13">
    <location>
        <begin position="6"/>
        <end position="276"/>
    </location>
</feature>
<comment type="similarity">
    <text evidence="12">Belongs to the carbohydrate kinase PfkB family. Ribokinase subfamily.</text>
</comment>
<dbReference type="AlphaFoldDB" id="A0A193LIQ1"/>
<dbReference type="Pfam" id="PF00294">
    <property type="entry name" value="PfkB"/>
    <property type="match status" value="1"/>
</dbReference>
<feature type="binding site" evidence="12">
    <location>
        <position position="234"/>
    </location>
    <ligand>
        <name>substrate</name>
    </ligand>
</feature>
<dbReference type="CDD" id="cd01174">
    <property type="entry name" value="ribokinase"/>
    <property type="match status" value="1"/>
</dbReference>
<dbReference type="STRING" id="1548547.BA177_15470"/>
<evidence type="ECO:0000256" key="8">
    <source>
        <dbReference type="ARBA" id="ARBA00022840"/>
    </source>
</evidence>
<gene>
    <name evidence="12" type="primary">rbsK</name>
    <name evidence="14" type="ORF">BA177_15470</name>
</gene>
<dbReference type="InterPro" id="IPR029056">
    <property type="entry name" value="Ribokinase-like"/>
</dbReference>
<accession>A0A193LIQ1</accession>
<comment type="function">
    <text evidence="12">Catalyzes the phosphorylation of ribose at O-5 in a reaction requiring ATP and magnesium. The resulting D-ribose-5-phosphate can then be used either for sythesis of nucleotides, histidine, and tryptophan, or as a component of the pentose phosphate pathway.</text>
</comment>
<dbReference type="UniPathway" id="UPA00916">
    <property type="reaction ID" value="UER00889"/>
</dbReference>
<dbReference type="GO" id="GO:0019303">
    <property type="term" value="P:D-ribose catabolic process"/>
    <property type="evidence" value="ECO:0007669"/>
    <property type="project" value="UniProtKB-UniRule"/>
</dbReference>
<dbReference type="InterPro" id="IPR002139">
    <property type="entry name" value="Ribo/fructo_kinase"/>
</dbReference>
<evidence type="ECO:0000256" key="1">
    <source>
        <dbReference type="ARBA" id="ARBA00005380"/>
    </source>
</evidence>
<name>A0A193LIQ1_9GAMM</name>
<keyword evidence="8 12" id="KW-0067">ATP-binding</keyword>
<comment type="similarity">
    <text evidence="1">Belongs to the carbohydrate kinase pfkB family.</text>
</comment>
<dbReference type="GO" id="GO:0005524">
    <property type="term" value="F:ATP binding"/>
    <property type="evidence" value="ECO:0007669"/>
    <property type="project" value="UniProtKB-UniRule"/>
</dbReference>
<evidence type="ECO:0000256" key="2">
    <source>
        <dbReference type="ARBA" id="ARBA00012035"/>
    </source>
</evidence>
<dbReference type="PANTHER" id="PTHR10584">
    <property type="entry name" value="SUGAR KINASE"/>
    <property type="match status" value="1"/>
</dbReference>
<dbReference type="Proteomes" id="UP000092695">
    <property type="component" value="Chromosome"/>
</dbReference>
<reference evidence="14 15" key="1">
    <citation type="submission" date="2016-06" db="EMBL/GenBank/DDBJ databases">
        <title>Complete genome sequence of a deep-branching marine Gamma Proteobacterium Woeseia oceani type strain XK5.</title>
        <authorList>
            <person name="Mu D."/>
            <person name="Du Z."/>
        </authorList>
    </citation>
    <scope>NUCLEOTIDE SEQUENCE [LARGE SCALE GENOMIC DNA]</scope>
    <source>
        <strain evidence="14 15">XK5</strain>
    </source>
</reference>
<feature type="binding site" evidence="12">
    <location>
        <position position="228"/>
    </location>
    <ligand>
        <name>K(+)</name>
        <dbReference type="ChEBI" id="CHEBI:29103"/>
    </ligand>
</feature>
<comment type="pathway">
    <text evidence="12">Carbohydrate metabolism; D-ribose degradation; D-ribose 5-phosphate from beta-D-ribopyranose: step 2/2.</text>
</comment>
<evidence type="ECO:0000256" key="4">
    <source>
        <dbReference type="ARBA" id="ARBA00022679"/>
    </source>
</evidence>
<feature type="binding site" evidence="12">
    <location>
        <position position="267"/>
    </location>
    <ligand>
        <name>K(+)</name>
        <dbReference type="ChEBI" id="CHEBI:29103"/>
    </ligand>
</feature>
<dbReference type="PANTHER" id="PTHR10584:SF166">
    <property type="entry name" value="RIBOKINASE"/>
    <property type="match status" value="1"/>
</dbReference>
<keyword evidence="12" id="KW-0963">Cytoplasm</keyword>
<comment type="catalytic activity">
    <reaction evidence="12">
        <text>D-ribose + ATP = D-ribose 5-phosphate + ADP + H(+)</text>
        <dbReference type="Rhea" id="RHEA:13697"/>
        <dbReference type="ChEBI" id="CHEBI:15378"/>
        <dbReference type="ChEBI" id="CHEBI:30616"/>
        <dbReference type="ChEBI" id="CHEBI:47013"/>
        <dbReference type="ChEBI" id="CHEBI:78346"/>
        <dbReference type="ChEBI" id="CHEBI:456216"/>
        <dbReference type="EC" id="2.7.1.15"/>
    </reaction>
</comment>
<dbReference type="EMBL" id="CP016268">
    <property type="protein sequence ID" value="ANO52400.1"/>
    <property type="molecule type" value="Genomic_DNA"/>
</dbReference>
<feature type="binding site" evidence="12">
    <location>
        <begin position="43"/>
        <end position="47"/>
    </location>
    <ligand>
        <name>substrate</name>
    </ligand>
</feature>
<organism evidence="14 15">
    <name type="scientific">Woeseia oceani</name>
    <dbReference type="NCBI Taxonomy" id="1548547"/>
    <lineage>
        <taxon>Bacteria</taxon>
        <taxon>Pseudomonadati</taxon>
        <taxon>Pseudomonadota</taxon>
        <taxon>Gammaproteobacteria</taxon>
        <taxon>Woeseiales</taxon>
        <taxon>Woeseiaceae</taxon>
        <taxon>Woeseia</taxon>
    </lineage>
</organism>
<comment type="activity regulation">
    <text evidence="12">Activated by a monovalent cation that binds near, but not in, the active site. The most likely occupant of the site in vivo is potassium. Ion binding induces a conformational change that may alter substrate affinity.</text>
</comment>
<dbReference type="OrthoDB" id="9776822at2"/>
<feature type="binding site" evidence="12">
    <location>
        <position position="264"/>
    </location>
    <ligand>
        <name>K(+)</name>
        <dbReference type="ChEBI" id="CHEBI:29103"/>
    </ligand>
</feature>
<protein>
    <recommendedName>
        <fullName evidence="3 12">Ribokinase</fullName>
        <shortName evidence="12">RK</shortName>
        <ecNumber evidence="2 12">2.7.1.15</ecNumber>
    </recommendedName>
</protein>
<feature type="binding site" evidence="12">
    <location>
        <position position="230"/>
    </location>
    <ligand>
        <name>K(+)</name>
        <dbReference type="ChEBI" id="CHEBI:29103"/>
    </ligand>
</feature>
<sequence>MTVQATRIVITGSVNLDLVARVARLPKAGETVTNGELGRSPGGKGANQALAARRLGAEVSLLACVGNDAMADEALALLRAANVDLSGVIVDPGCATGVALIAVDARGENQIVVAPGANRRLSADKLQLPPADALICQLEVPVETLEFIARTFEGFLCVNLAPVTDVPEALLQRADLLVVNEGEAKYYGDKLHRLGGLVATTLGGRGAVLYRRGEIVATTTVPEVVPVDTTGAGDCFTAALTLGLAEGQDAAEALRFACAAAAVSTTGHGAQAGLPDRAAALALLAN</sequence>
<keyword evidence="4 12" id="KW-0808">Transferase</keyword>
<dbReference type="RefSeq" id="WP_068617674.1">
    <property type="nucleotide sequence ID" value="NZ_CP016268.1"/>
</dbReference>
<feature type="binding site" evidence="12">
    <location>
        <begin position="201"/>
        <end position="206"/>
    </location>
    <ligand>
        <name>ATP</name>
        <dbReference type="ChEBI" id="CHEBI:30616"/>
    </ligand>
</feature>
<evidence type="ECO:0000256" key="6">
    <source>
        <dbReference type="ARBA" id="ARBA00022741"/>
    </source>
</evidence>
<dbReference type="PRINTS" id="PR00990">
    <property type="entry name" value="RIBOKINASE"/>
</dbReference>
<dbReference type="EC" id="2.7.1.15" evidence="2 12"/>
<evidence type="ECO:0000259" key="13">
    <source>
        <dbReference type="Pfam" id="PF00294"/>
    </source>
</evidence>
<dbReference type="GO" id="GO:0005829">
    <property type="term" value="C:cytosol"/>
    <property type="evidence" value="ECO:0007669"/>
    <property type="project" value="TreeGrafter"/>
</dbReference>
<keyword evidence="10 12" id="KW-0630">Potassium</keyword>
<evidence type="ECO:0000256" key="5">
    <source>
        <dbReference type="ARBA" id="ARBA00022723"/>
    </source>
</evidence>
<dbReference type="GO" id="GO:0004747">
    <property type="term" value="F:ribokinase activity"/>
    <property type="evidence" value="ECO:0007669"/>
    <property type="project" value="UniProtKB-UniRule"/>
</dbReference>
<dbReference type="InterPro" id="IPR002173">
    <property type="entry name" value="Carboh/pur_kinase_PfkB_CS"/>
</dbReference>
<evidence type="ECO:0000256" key="12">
    <source>
        <dbReference type="HAMAP-Rule" id="MF_01987"/>
    </source>
</evidence>
<evidence type="ECO:0000256" key="10">
    <source>
        <dbReference type="ARBA" id="ARBA00022958"/>
    </source>
</evidence>
<dbReference type="SUPFAM" id="SSF53613">
    <property type="entry name" value="Ribokinase-like"/>
    <property type="match status" value="1"/>
</dbReference>
<keyword evidence="9 12" id="KW-0460">Magnesium</keyword>
<feature type="binding site" evidence="12">
    <location>
        <position position="269"/>
    </location>
    <ligand>
        <name>K(+)</name>
        <dbReference type="ChEBI" id="CHEBI:29103"/>
    </ligand>
</feature>
<proteinExistence type="inferred from homology"/>
<evidence type="ECO:0000313" key="15">
    <source>
        <dbReference type="Proteomes" id="UP000092695"/>
    </source>
</evidence>
<feature type="binding site" evidence="12">
    <location>
        <begin position="233"/>
        <end position="234"/>
    </location>
    <ligand>
        <name>ATP</name>
        <dbReference type="ChEBI" id="CHEBI:30616"/>
    </ligand>
</feature>
<feature type="binding site" evidence="12">
    <location>
        <position position="139"/>
    </location>
    <ligand>
        <name>substrate</name>
    </ligand>
</feature>
<dbReference type="HAMAP" id="MF_01987">
    <property type="entry name" value="Ribokinase"/>
    <property type="match status" value="1"/>
</dbReference>
<evidence type="ECO:0000256" key="3">
    <source>
        <dbReference type="ARBA" id="ARBA00016943"/>
    </source>
</evidence>
<keyword evidence="11 12" id="KW-0119">Carbohydrate metabolism</keyword>